<dbReference type="SMART" id="SM00331">
    <property type="entry name" value="PP2C_SIG"/>
    <property type="match status" value="1"/>
</dbReference>
<accession>A0ABX0GUL5</accession>
<evidence type="ECO:0000313" key="5">
    <source>
        <dbReference type="EMBL" id="NHC14245.1"/>
    </source>
</evidence>
<dbReference type="PANTHER" id="PTHR43156:SF2">
    <property type="entry name" value="STAGE II SPORULATION PROTEIN E"/>
    <property type="match status" value="1"/>
</dbReference>
<dbReference type="PANTHER" id="PTHR43156">
    <property type="entry name" value="STAGE II SPORULATION PROTEIN E-RELATED"/>
    <property type="match status" value="1"/>
</dbReference>
<comment type="caution">
    <text evidence="5">The sequence shown here is derived from an EMBL/GenBank/DDBJ whole genome shotgun (WGS) entry which is preliminary data.</text>
</comment>
<dbReference type="InterPro" id="IPR029016">
    <property type="entry name" value="GAF-like_dom_sf"/>
</dbReference>
<evidence type="ECO:0000259" key="3">
    <source>
        <dbReference type="SMART" id="SM00065"/>
    </source>
</evidence>
<organism evidence="5 6">
    <name type="scientific">Motilibacter deserti</name>
    <dbReference type="NCBI Taxonomy" id="2714956"/>
    <lineage>
        <taxon>Bacteria</taxon>
        <taxon>Bacillati</taxon>
        <taxon>Actinomycetota</taxon>
        <taxon>Actinomycetes</taxon>
        <taxon>Motilibacterales</taxon>
        <taxon>Motilibacteraceae</taxon>
        <taxon>Motilibacter</taxon>
    </lineage>
</organism>
<feature type="domain" description="PPM-type phosphatase" evidence="4">
    <location>
        <begin position="237"/>
        <end position="454"/>
    </location>
</feature>
<feature type="region of interest" description="Disordered" evidence="2">
    <location>
        <begin position="1"/>
        <end position="32"/>
    </location>
</feature>
<dbReference type="SUPFAM" id="SSF81606">
    <property type="entry name" value="PP2C-like"/>
    <property type="match status" value="1"/>
</dbReference>
<dbReference type="InterPro" id="IPR001932">
    <property type="entry name" value="PPM-type_phosphatase-like_dom"/>
</dbReference>
<dbReference type="Gene3D" id="3.60.40.10">
    <property type="entry name" value="PPM-type phosphatase domain"/>
    <property type="match status" value="1"/>
</dbReference>
<feature type="domain" description="GAF" evidence="3">
    <location>
        <begin position="49"/>
        <end position="195"/>
    </location>
</feature>
<dbReference type="Pfam" id="PF07228">
    <property type="entry name" value="SpoIIE"/>
    <property type="match status" value="1"/>
</dbReference>
<keyword evidence="1" id="KW-0378">Hydrolase</keyword>
<evidence type="ECO:0000256" key="2">
    <source>
        <dbReference type="SAM" id="MobiDB-lite"/>
    </source>
</evidence>
<dbReference type="EMBL" id="JAANNP010000005">
    <property type="protein sequence ID" value="NHC14245.1"/>
    <property type="molecule type" value="Genomic_DNA"/>
</dbReference>
<gene>
    <name evidence="5" type="ORF">G9H71_10680</name>
</gene>
<protein>
    <submittedName>
        <fullName evidence="5">SpoIIE family protein phosphatase</fullName>
    </submittedName>
</protein>
<evidence type="ECO:0000259" key="4">
    <source>
        <dbReference type="SMART" id="SM00331"/>
    </source>
</evidence>
<dbReference type="InterPro" id="IPR036457">
    <property type="entry name" value="PPM-type-like_dom_sf"/>
</dbReference>
<evidence type="ECO:0000256" key="1">
    <source>
        <dbReference type="ARBA" id="ARBA00022801"/>
    </source>
</evidence>
<dbReference type="Proteomes" id="UP000800981">
    <property type="component" value="Unassembled WGS sequence"/>
</dbReference>
<dbReference type="InterPro" id="IPR052016">
    <property type="entry name" value="Bact_Sigma-Reg"/>
</dbReference>
<keyword evidence="6" id="KW-1185">Reference proteome</keyword>
<dbReference type="Gene3D" id="3.30.450.40">
    <property type="match status" value="1"/>
</dbReference>
<name>A0ABX0GUL5_9ACTN</name>
<dbReference type="RefSeq" id="WP_166281585.1">
    <property type="nucleotide sequence ID" value="NZ_JAANNP010000005.1"/>
</dbReference>
<dbReference type="InterPro" id="IPR003018">
    <property type="entry name" value="GAF"/>
</dbReference>
<dbReference type="Pfam" id="PF01590">
    <property type="entry name" value="GAF"/>
    <property type="match status" value="1"/>
</dbReference>
<proteinExistence type="predicted"/>
<sequence>MGKALSANGVPPKPEAGSGPSGPLARSGQDALEDPGRLDALARTGLDSVADPRFDRVAHLARRLLGVPLALVSLVEVKRQFFPGQSGLSGVDADARETDISRSLCRFVVESGRPFVVADTLADPMTRTSRAVVEDDIGSYAGVPVTDDDGHVLGALCAVERAPRVWTEDDVTLLAELAELCSAELRLKILHGRPPADDGDALAALSVDELQDVHRFTAEALQRSLLTDLPREPLPGVRLAGLYRPATEALQVGGDWYDAFLLPTGRAALVVGDVAGHDVTAAAIMGQLRTLLRGVAFHEHGSPSEVLAHVDRASVGLSLDALATCVYAEVERRPDGGLRLHLSNAGHLPPLIVCSDGSTASLAARDADLLLGFAADGLRQDLSRPLSSGDLVLMFSDGLVETREESLERGLARLHAVAAAARGTEDLDAFCAHVVSELTGDDRRDDVALLALRVS</sequence>
<reference evidence="5 6" key="1">
    <citation type="submission" date="2020-03" db="EMBL/GenBank/DDBJ databases">
        <title>Two novel Motilibacter sp.</title>
        <authorList>
            <person name="Liu S."/>
        </authorList>
    </citation>
    <scope>NUCLEOTIDE SEQUENCE [LARGE SCALE GENOMIC DNA]</scope>
    <source>
        <strain evidence="5 6">E257</strain>
    </source>
</reference>
<evidence type="ECO:0000313" key="6">
    <source>
        <dbReference type="Proteomes" id="UP000800981"/>
    </source>
</evidence>
<dbReference type="SUPFAM" id="SSF55781">
    <property type="entry name" value="GAF domain-like"/>
    <property type="match status" value="1"/>
</dbReference>
<dbReference type="SMART" id="SM00065">
    <property type="entry name" value="GAF"/>
    <property type="match status" value="1"/>
</dbReference>